<keyword evidence="2" id="KW-0805">Transcription regulation</keyword>
<dbReference type="Gene3D" id="3.40.190.10">
    <property type="entry name" value="Periplasmic binding protein-like II"/>
    <property type="match status" value="2"/>
</dbReference>
<gene>
    <name evidence="6" type="ORF">GJ699_04365</name>
</gene>
<accession>A0A6I2KU66</accession>
<dbReference type="PANTHER" id="PTHR30118:SF15">
    <property type="entry name" value="TRANSCRIPTIONAL REGULATORY PROTEIN"/>
    <property type="match status" value="1"/>
</dbReference>
<dbReference type="GO" id="GO:0003677">
    <property type="term" value="F:DNA binding"/>
    <property type="evidence" value="ECO:0007669"/>
    <property type="project" value="UniProtKB-KW"/>
</dbReference>
<comment type="caution">
    <text evidence="6">The sequence shown here is derived from an EMBL/GenBank/DDBJ whole genome shotgun (WGS) entry which is preliminary data.</text>
</comment>
<dbReference type="SUPFAM" id="SSF46785">
    <property type="entry name" value="Winged helix' DNA-binding domain"/>
    <property type="match status" value="1"/>
</dbReference>
<dbReference type="PANTHER" id="PTHR30118">
    <property type="entry name" value="HTH-TYPE TRANSCRIPTIONAL REGULATOR LEUO-RELATED"/>
    <property type="match status" value="1"/>
</dbReference>
<dbReference type="Pfam" id="PF03466">
    <property type="entry name" value="LysR_substrate"/>
    <property type="match status" value="1"/>
</dbReference>
<dbReference type="EMBL" id="WKJK01000002">
    <property type="protein sequence ID" value="MRW89211.1"/>
    <property type="molecule type" value="Genomic_DNA"/>
</dbReference>
<dbReference type="InterPro" id="IPR036388">
    <property type="entry name" value="WH-like_DNA-bd_sf"/>
</dbReference>
<dbReference type="InterPro" id="IPR000847">
    <property type="entry name" value="LysR_HTH_N"/>
</dbReference>
<organism evidence="6 7">
    <name type="scientific">Duganella guangzhouensis</name>
    <dbReference type="NCBI Taxonomy" id="2666084"/>
    <lineage>
        <taxon>Bacteria</taxon>
        <taxon>Pseudomonadati</taxon>
        <taxon>Pseudomonadota</taxon>
        <taxon>Betaproteobacteria</taxon>
        <taxon>Burkholderiales</taxon>
        <taxon>Oxalobacteraceae</taxon>
        <taxon>Telluria group</taxon>
        <taxon>Duganella</taxon>
    </lineage>
</organism>
<dbReference type="SUPFAM" id="SSF53850">
    <property type="entry name" value="Periplasmic binding protein-like II"/>
    <property type="match status" value="1"/>
</dbReference>
<evidence type="ECO:0000256" key="1">
    <source>
        <dbReference type="ARBA" id="ARBA00009437"/>
    </source>
</evidence>
<evidence type="ECO:0000256" key="2">
    <source>
        <dbReference type="ARBA" id="ARBA00023015"/>
    </source>
</evidence>
<dbReference type="AlphaFoldDB" id="A0A6I2KU66"/>
<dbReference type="Gene3D" id="1.10.10.10">
    <property type="entry name" value="Winged helix-like DNA-binding domain superfamily/Winged helix DNA-binding domain"/>
    <property type="match status" value="1"/>
</dbReference>
<evidence type="ECO:0000256" key="4">
    <source>
        <dbReference type="ARBA" id="ARBA00023163"/>
    </source>
</evidence>
<dbReference type="Proteomes" id="UP000433309">
    <property type="component" value="Unassembled WGS sequence"/>
</dbReference>
<evidence type="ECO:0000313" key="7">
    <source>
        <dbReference type="Proteomes" id="UP000433309"/>
    </source>
</evidence>
<evidence type="ECO:0000259" key="5">
    <source>
        <dbReference type="PROSITE" id="PS50931"/>
    </source>
</evidence>
<evidence type="ECO:0000256" key="3">
    <source>
        <dbReference type="ARBA" id="ARBA00023125"/>
    </source>
</evidence>
<feature type="domain" description="HTH lysR-type" evidence="5">
    <location>
        <begin position="4"/>
        <end position="61"/>
    </location>
</feature>
<dbReference type="InterPro" id="IPR036390">
    <property type="entry name" value="WH_DNA-bd_sf"/>
</dbReference>
<proteinExistence type="inferred from homology"/>
<dbReference type="GO" id="GO:0003700">
    <property type="term" value="F:DNA-binding transcription factor activity"/>
    <property type="evidence" value="ECO:0007669"/>
    <property type="project" value="InterPro"/>
</dbReference>
<dbReference type="RefSeq" id="WP_154373474.1">
    <property type="nucleotide sequence ID" value="NZ_WKJK01000002.1"/>
</dbReference>
<dbReference type="CDD" id="cd08459">
    <property type="entry name" value="PBP2_DntR_NahR_LinR_like"/>
    <property type="match status" value="1"/>
</dbReference>
<dbReference type="InterPro" id="IPR005119">
    <property type="entry name" value="LysR_subst-bd"/>
</dbReference>
<dbReference type="Pfam" id="PF00126">
    <property type="entry name" value="HTH_1"/>
    <property type="match status" value="1"/>
</dbReference>
<sequence>MARFDLELLLVFDEIYKTRNVTRAADNLTLPQSTVSLALGKLREHFNDRLFSRTAKGMEPTPRAQNAIEDVRRSIQALQHALADQPVFDPADSQREFRICMTDISEVVLLPRLLNHLRMVGPGLKVDVYKISADSPAELADGTVDLAVGFMPHLEAGFYQQKLFDQDFVCLASARHPRIGEAVTLAALQEEGHVVVRTSGTGHAIVDKVLAQEKLQRQVALKLPSFLGVARIVAETELIAIVPHRYGAVMADSEAIRILPVPVALPSFSVKQHWHERYHADASNRWLRQVMAQLFSQ</sequence>
<keyword evidence="3" id="KW-0238">DNA-binding</keyword>
<comment type="similarity">
    <text evidence="1">Belongs to the LysR transcriptional regulatory family.</text>
</comment>
<dbReference type="PROSITE" id="PS50931">
    <property type="entry name" value="HTH_LYSR"/>
    <property type="match status" value="1"/>
</dbReference>
<keyword evidence="7" id="KW-1185">Reference proteome</keyword>
<keyword evidence="4" id="KW-0804">Transcription</keyword>
<name>A0A6I2KU66_9BURK</name>
<evidence type="ECO:0000313" key="6">
    <source>
        <dbReference type="EMBL" id="MRW89211.1"/>
    </source>
</evidence>
<reference evidence="6 7" key="1">
    <citation type="submission" date="2019-11" db="EMBL/GenBank/DDBJ databases">
        <title>Novel species isolated from a subtropical stream in China.</title>
        <authorList>
            <person name="Lu H."/>
        </authorList>
    </citation>
    <scope>NUCLEOTIDE SEQUENCE [LARGE SCALE GENOMIC DNA]</scope>
    <source>
        <strain evidence="6 7">FT80W</strain>
    </source>
</reference>
<protein>
    <submittedName>
        <fullName evidence="6">LysR family transcriptional regulator</fullName>
    </submittedName>
</protein>
<dbReference type="InterPro" id="IPR050389">
    <property type="entry name" value="LysR-type_TF"/>
</dbReference>